<evidence type="ECO:0000256" key="1">
    <source>
        <dbReference type="SAM" id="SignalP"/>
    </source>
</evidence>
<dbReference type="RefSeq" id="WP_232516625.1">
    <property type="nucleotide sequence ID" value="NZ_JBHSOG010000094.1"/>
</dbReference>
<dbReference type="Proteomes" id="UP001595974">
    <property type="component" value="Unassembled WGS sequence"/>
</dbReference>
<keyword evidence="1" id="KW-0732">Signal</keyword>
<evidence type="ECO:0000313" key="4">
    <source>
        <dbReference type="Proteomes" id="UP001595974"/>
    </source>
</evidence>
<sequence>MRKTASWAPTAALITAIVTLAALPAHACWDEAAARYRVSSELLYAIARTESALDPQAVGRNRNGTRDIGLMQINSAWLPTLAAHGIGERDLFDPCTSIHVGAWILAGNVQRLGYTWDAVGAYNAANPALRRAYVDKVRRHLPSADDGAHRARHGATRTAITRGDHRAPVVATLP</sequence>
<feature type="signal peptide" evidence="1">
    <location>
        <begin position="1"/>
        <end position="27"/>
    </location>
</feature>
<proteinExistence type="predicted"/>
<protein>
    <submittedName>
        <fullName evidence="3">Lytic transglycosylase domain-containing protein</fullName>
    </submittedName>
</protein>
<dbReference type="SUPFAM" id="SSF53955">
    <property type="entry name" value="Lysozyme-like"/>
    <property type="match status" value="1"/>
</dbReference>
<evidence type="ECO:0000313" key="3">
    <source>
        <dbReference type="EMBL" id="MFC5771432.1"/>
    </source>
</evidence>
<dbReference type="CDD" id="cd13400">
    <property type="entry name" value="LT_IagB-like"/>
    <property type="match status" value="1"/>
</dbReference>
<reference evidence="4" key="1">
    <citation type="journal article" date="2019" name="Int. J. Syst. Evol. Microbiol.">
        <title>The Global Catalogue of Microorganisms (GCM) 10K type strain sequencing project: providing services to taxonomists for standard genome sequencing and annotation.</title>
        <authorList>
            <consortium name="The Broad Institute Genomics Platform"/>
            <consortium name="The Broad Institute Genome Sequencing Center for Infectious Disease"/>
            <person name="Wu L."/>
            <person name="Ma J."/>
        </authorList>
    </citation>
    <scope>NUCLEOTIDE SEQUENCE [LARGE SCALE GENOMIC DNA]</scope>
    <source>
        <strain evidence="4">SHR3</strain>
    </source>
</reference>
<gene>
    <name evidence="3" type="ORF">ACFPTN_18795</name>
</gene>
<feature type="domain" description="Transglycosylase SLT" evidence="2">
    <location>
        <begin position="28"/>
        <end position="132"/>
    </location>
</feature>
<dbReference type="Gene3D" id="1.10.530.10">
    <property type="match status" value="1"/>
</dbReference>
<name>A0ABW1AW85_9RHOO</name>
<organism evidence="3 4">
    <name type="scientific">Thauera sinica</name>
    <dbReference type="NCBI Taxonomy" id="2665146"/>
    <lineage>
        <taxon>Bacteria</taxon>
        <taxon>Pseudomonadati</taxon>
        <taxon>Pseudomonadota</taxon>
        <taxon>Betaproteobacteria</taxon>
        <taxon>Rhodocyclales</taxon>
        <taxon>Zoogloeaceae</taxon>
        <taxon>Thauera</taxon>
    </lineage>
</organism>
<accession>A0ABW1AW85</accession>
<dbReference type="InterPro" id="IPR023346">
    <property type="entry name" value="Lysozyme-like_dom_sf"/>
</dbReference>
<evidence type="ECO:0000259" key="2">
    <source>
        <dbReference type="Pfam" id="PF01464"/>
    </source>
</evidence>
<feature type="chain" id="PRO_5045142358" evidence="1">
    <location>
        <begin position="28"/>
        <end position="174"/>
    </location>
</feature>
<dbReference type="Pfam" id="PF01464">
    <property type="entry name" value="SLT"/>
    <property type="match status" value="1"/>
</dbReference>
<keyword evidence="4" id="KW-1185">Reference proteome</keyword>
<dbReference type="InterPro" id="IPR008258">
    <property type="entry name" value="Transglycosylase_SLT_dom_1"/>
</dbReference>
<comment type="caution">
    <text evidence="3">The sequence shown here is derived from an EMBL/GenBank/DDBJ whole genome shotgun (WGS) entry which is preliminary data.</text>
</comment>
<dbReference type="EMBL" id="JBHSOG010000094">
    <property type="protein sequence ID" value="MFC5771432.1"/>
    <property type="molecule type" value="Genomic_DNA"/>
</dbReference>